<keyword evidence="3" id="KW-1185">Reference proteome</keyword>
<proteinExistence type="predicted"/>
<evidence type="ECO:0000313" key="3">
    <source>
        <dbReference type="Proteomes" id="UP000595917"/>
    </source>
</evidence>
<keyword evidence="1" id="KW-0472">Membrane</keyword>
<name>A0A7T8B7X7_9SPIR</name>
<evidence type="ECO:0000256" key="1">
    <source>
        <dbReference type="SAM" id="Phobius"/>
    </source>
</evidence>
<dbReference type="AlphaFoldDB" id="A0A7T8B7X7"/>
<evidence type="ECO:0000313" key="2">
    <source>
        <dbReference type="EMBL" id="QQO07999.1"/>
    </source>
</evidence>
<keyword evidence="1" id="KW-0812">Transmembrane</keyword>
<protein>
    <submittedName>
        <fullName evidence="2">Uncharacterized protein</fullName>
    </submittedName>
</protein>
<dbReference type="SUPFAM" id="SSF63829">
    <property type="entry name" value="Calcium-dependent phosphotriesterase"/>
    <property type="match status" value="1"/>
</dbReference>
<dbReference type="Proteomes" id="UP000595917">
    <property type="component" value="Chromosome"/>
</dbReference>
<accession>A0A7T8B7X7</accession>
<reference evidence="2" key="1">
    <citation type="submission" date="2021-01" db="EMBL/GenBank/DDBJ databases">
        <title>Description of Breznakiella homolactica.</title>
        <authorList>
            <person name="Song Y."/>
            <person name="Brune A."/>
        </authorList>
    </citation>
    <scope>NUCLEOTIDE SEQUENCE</scope>
    <source>
        <strain evidence="2">RmG30</strain>
    </source>
</reference>
<sequence>MKKNGFYSLVVMAGIVFLASCSMFFSKENGTQGTLRISFGEDRSRSVAGPPSEERPAFSGITVSVSRNGKTVLSRTFQGSASELSLAVPYGSGYDIDVYAVLDPSGDPPVVFARAYGGIIRDVAVNKPETSLTMDLRVRDTALIVAEYNELTYNYEYYYSRDLINKLPISALSEPAPPFAFVFDSYGRLFNLASGAIGDLQRFSGGSDFISIQVPVMASSLAYAFDPHRRWMWFLENGSLSALDLTRDYQRDSFGYYQGALGPAVSLAGGNYSLRAFAADHEGYIYLCEFQNTSGSTLWITIVKYELREAGGSYSLREVRRLAQPLMDAEAIQAVDGTLVAYCLMPYTTEGVWNFIAIDTDSMTIKWEGAVPEGGEYTPFVLDRHMENGSTLPLMAAKTMAGWSREKTYIQDSGSYFIGSQLFDYQRIAELDLESGKITGSYLVEKQASATP</sequence>
<dbReference type="EMBL" id="CP067089">
    <property type="protein sequence ID" value="QQO07999.1"/>
    <property type="molecule type" value="Genomic_DNA"/>
</dbReference>
<keyword evidence="1" id="KW-1133">Transmembrane helix</keyword>
<dbReference type="RefSeq" id="WP_215625305.1">
    <property type="nucleotide sequence ID" value="NZ_CP067089.2"/>
</dbReference>
<dbReference type="PROSITE" id="PS51257">
    <property type="entry name" value="PROKAR_LIPOPROTEIN"/>
    <property type="match status" value="1"/>
</dbReference>
<dbReference type="KEGG" id="bhc:JFL75_13735"/>
<feature type="transmembrane region" description="Helical" evidence="1">
    <location>
        <begin position="6"/>
        <end position="26"/>
    </location>
</feature>
<gene>
    <name evidence="2" type="ORF">JFL75_13735</name>
</gene>
<organism evidence="2 3">
    <name type="scientific">Breznakiella homolactica</name>
    <dbReference type="NCBI Taxonomy" id="2798577"/>
    <lineage>
        <taxon>Bacteria</taxon>
        <taxon>Pseudomonadati</taxon>
        <taxon>Spirochaetota</taxon>
        <taxon>Spirochaetia</taxon>
        <taxon>Spirochaetales</taxon>
        <taxon>Breznakiellaceae</taxon>
        <taxon>Breznakiella</taxon>
    </lineage>
</organism>